<gene>
    <name evidence="1" type="ORF">M9Y10_018464</name>
</gene>
<evidence type="ECO:0000313" key="2">
    <source>
        <dbReference type="Proteomes" id="UP001470230"/>
    </source>
</evidence>
<reference evidence="1 2" key="1">
    <citation type="submission" date="2024-04" db="EMBL/GenBank/DDBJ databases">
        <title>Tritrichomonas musculus Genome.</title>
        <authorList>
            <person name="Alves-Ferreira E."/>
            <person name="Grigg M."/>
            <person name="Lorenzi H."/>
            <person name="Galac M."/>
        </authorList>
    </citation>
    <scope>NUCLEOTIDE SEQUENCE [LARGE SCALE GENOMIC DNA]</scope>
    <source>
        <strain evidence="1 2">EAF2021</strain>
    </source>
</reference>
<organism evidence="1 2">
    <name type="scientific">Tritrichomonas musculus</name>
    <dbReference type="NCBI Taxonomy" id="1915356"/>
    <lineage>
        <taxon>Eukaryota</taxon>
        <taxon>Metamonada</taxon>
        <taxon>Parabasalia</taxon>
        <taxon>Tritrichomonadida</taxon>
        <taxon>Tritrichomonadidae</taxon>
        <taxon>Tritrichomonas</taxon>
    </lineage>
</organism>
<sequence>MMDTSLKSREYHLLNYFIRNASKIQTSFFKKLEGSINTYKQYLNIGDNFEQLIDDHVQYFLNLCKRQSLLYQNFYCSILPNIPNLQFQQSKILSNHPLSHIYEHIQTMFDQNHEQCMELTDLQICQIQIVLDSHIEEFIHIKEFQIDPLKQMLSLHKRYFKEHLDLHFNQLKSLVNKQIRCLHDFINLPNNEFNRELVIYEFNFHKFKNYQIYQFDSLFRVQQIIHSVLDVESLELTYIED</sequence>
<evidence type="ECO:0000313" key="1">
    <source>
        <dbReference type="EMBL" id="KAK8849877.1"/>
    </source>
</evidence>
<protein>
    <recommendedName>
        <fullName evidence="3">DH domain-containing protein</fullName>
    </recommendedName>
</protein>
<accession>A0ABR2HND1</accession>
<name>A0ABR2HND1_9EUKA</name>
<keyword evidence="2" id="KW-1185">Reference proteome</keyword>
<comment type="caution">
    <text evidence="1">The sequence shown here is derived from an EMBL/GenBank/DDBJ whole genome shotgun (WGS) entry which is preliminary data.</text>
</comment>
<proteinExistence type="predicted"/>
<dbReference type="Proteomes" id="UP001470230">
    <property type="component" value="Unassembled WGS sequence"/>
</dbReference>
<evidence type="ECO:0008006" key="3">
    <source>
        <dbReference type="Google" id="ProtNLM"/>
    </source>
</evidence>
<dbReference type="EMBL" id="JAPFFF010000025">
    <property type="protein sequence ID" value="KAK8849877.1"/>
    <property type="molecule type" value="Genomic_DNA"/>
</dbReference>